<reference evidence="1 2" key="1">
    <citation type="submission" date="2020-08" db="EMBL/GenBank/DDBJ databases">
        <title>Genomic Encyclopedia of Type Strains, Phase IV (KMG-IV): sequencing the most valuable type-strain genomes for metagenomic binning, comparative biology and taxonomic classification.</title>
        <authorList>
            <person name="Goeker M."/>
        </authorList>
    </citation>
    <scope>NUCLEOTIDE SEQUENCE [LARGE SCALE GENOMIC DNA]</scope>
    <source>
        <strain evidence="1 2">DSM 105074</strain>
    </source>
</reference>
<comment type="caution">
    <text evidence="1">The sequence shown here is derived from an EMBL/GenBank/DDBJ whole genome shotgun (WGS) entry which is preliminary data.</text>
</comment>
<dbReference type="EMBL" id="JACHGF010000015">
    <property type="protein sequence ID" value="MBB5287270.1"/>
    <property type="molecule type" value="Genomic_DNA"/>
</dbReference>
<dbReference type="RefSeq" id="WP_184179195.1">
    <property type="nucleotide sequence ID" value="NZ_JACHGF010000015.1"/>
</dbReference>
<dbReference type="Proteomes" id="UP000557307">
    <property type="component" value="Unassembled WGS sequence"/>
</dbReference>
<name>A0A840U5B4_9BACT</name>
<keyword evidence="2" id="KW-1185">Reference proteome</keyword>
<evidence type="ECO:0000313" key="2">
    <source>
        <dbReference type="Proteomes" id="UP000557307"/>
    </source>
</evidence>
<accession>A0A840U5B4</accession>
<proteinExistence type="predicted"/>
<evidence type="ECO:0008006" key="3">
    <source>
        <dbReference type="Google" id="ProtNLM"/>
    </source>
</evidence>
<organism evidence="1 2">
    <name type="scientific">Rhabdobacter roseus</name>
    <dbReference type="NCBI Taxonomy" id="1655419"/>
    <lineage>
        <taxon>Bacteria</taxon>
        <taxon>Pseudomonadati</taxon>
        <taxon>Bacteroidota</taxon>
        <taxon>Cytophagia</taxon>
        <taxon>Cytophagales</taxon>
        <taxon>Cytophagaceae</taxon>
        <taxon>Rhabdobacter</taxon>
    </lineage>
</organism>
<sequence>MRHNYPFLTIMLLTSTLGYAQQQSKVRAALDVGTGFSRTQGVPSVAYSEEVSMHRAPWLHLGLGLRAWGFYGGEVTLLSARSSTPKDTLYYRRQSAQGLSLMAGASLRLGPIDLGLHTDLVGVSWGRKRDAFYQKSTPTPGEGAAYYQGLVPSRPVMLSTLPLAWPGSSGQSEIYARLWVSRAVGVKVAYLYGRQAYRTKVPLDNWQRNFSTTYALPYLAVSFALSDR</sequence>
<protein>
    <recommendedName>
        <fullName evidence="3">Outer membrane protein beta-barrel domain-containing protein</fullName>
    </recommendedName>
</protein>
<evidence type="ECO:0000313" key="1">
    <source>
        <dbReference type="EMBL" id="MBB5287270.1"/>
    </source>
</evidence>
<gene>
    <name evidence="1" type="ORF">HNQ92_005433</name>
</gene>
<dbReference type="AlphaFoldDB" id="A0A840U5B4"/>